<dbReference type="Proteomes" id="UP000291106">
    <property type="component" value="Chromosome"/>
</dbReference>
<dbReference type="Pfam" id="PF04077">
    <property type="entry name" value="DsrH"/>
    <property type="match status" value="1"/>
</dbReference>
<dbReference type="SUPFAM" id="SSF75169">
    <property type="entry name" value="DsrEFH-like"/>
    <property type="match status" value="1"/>
</dbReference>
<proteinExistence type="predicted"/>
<dbReference type="GO" id="GO:0002143">
    <property type="term" value="P:tRNA wobble position uridine thiolation"/>
    <property type="evidence" value="ECO:0007669"/>
    <property type="project" value="InterPro"/>
</dbReference>
<evidence type="ECO:0000313" key="2">
    <source>
        <dbReference type="Proteomes" id="UP000291106"/>
    </source>
</evidence>
<protein>
    <submittedName>
        <fullName evidence="1">Sulfurtransferase complex subunit TusB</fullName>
    </submittedName>
</protein>
<keyword evidence="1" id="KW-0808">Transferase</keyword>
<dbReference type="NCBIfam" id="TIGR03011">
    <property type="entry name" value="sulf_tusB_dsrH"/>
    <property type="match status" value="1"/>
</dbReference>
<gene>
    <name evidence="1" type="primary">dsrH</name>
    <name evidence="1" type="ORF">EXU30_00900</name>
</gene>
<accession>A0A411PCY3</accession>
<dbReference type="Gene3D" id="3.40.1260.10">
    <property type="entry name" value="DsrEFH-like"/>
    <property type="match status" value="1"/>
</dbReference>
<dbReference type="OrthoDB" id="9795117at2"/>
<dbReference type="AlphaFoldDB" id="A0A411PCY3"/>
<organism evidence="1 2">
    <name type="scientific">Shewanella maritima</name>
    <dbReference type="NCBI Taxonomy" id="2520507"/>
    <lineage>
        <taxon>Bacteria</taxon>
        <taxon>Pseudomonadati</taxon>
        <taxon>Pseudomonadota</taxon>
        <taxon>Gammaproteobacteria</taxon>
        <taxon>Alteromonadales</taxon>
        <taxon>Shewanellaceae</taxon>
        <taxon>Shewanella</taxon>
    </lineage>
</organism>
<reference evidence="1 2" key="1">
    <citation type="submission" date="2019-02" db="EMBL/GenBank/DDBJ databases">
        <title>Shewanella sp. D4-2 isolated from Dokdo Island.</title>
        <authorList>
            <person name="Baek K."/>
        </authorList>
    </citation>
    <scope>NUCLEOTIDE SEQUENCE [LARGE SCALE GENOMIC DNA]</scope>
    <source>
        <strain evidence="1 2">D4-2</strain>
    </source>
</reference>
<name>A0A411PCY3_9GAMM</name>
<dbReference type="PANTHER" id="PTHR37526:SF1">
    <property type="entry name" value="PROTEIN TUSB"/>
    <property type="match status" value="1"/>
</dbReference>
<dbReference type="GO" id="GO:0016740">
    <property type="term" value="F:transferase activity"/>
    <property type="evidence" value="ECO:0007669"/>
    <property type="project" value="UniProtKB-KW"/>
</dbReference>
<sequence>MNLHHIQTSEQNDNALTLCLRYLGEQDAIILCSDAINALLDPSWQQALAGTKVFILEQDMQSRGLATHLAAVISGLDIDVIDYATFVSLSLQYAKVITW</sequence>
<dbReference type="GO" id="GO:1990228">
    <property type="term" value="C:sulfurtransferase complex"/>
    <property type="evidence" value="ECO:0007669"/>
    <property type="project" value="TreeGrafter"/>
</dbReference>
<dbReference type="KEGG" id="smai:EXU30_00900"/>
<dbReference type="RefSeq" id="WP_130597390.1">
    <property type="nucleotide sequence ID" value="NZ_CP036200.1"/>
</dbReference>
<dbReference type="EMBL" id="CP036200">
    <property type="protein sequence ID" value="QBF81413.1"/>
    <property type="molecule type" value="Genomic_DNA"/>
</dbReference>
<evidence type="ECO:0000313" key="1">
    <source>
        <dbReference type="EMBL" id="QBF81413.1"/>
    </source>
</evidence>
<dbReference type="PANTHER" id="PTHR37526">
    <property type="entry name" value="PROTEIN TUSB"/>
    <property type="match status" value="1"/>
</dbReference>
<dbReference type="InterPro" id="IPR007215">
    <property type="entry name" value="Sulphur_relay_TusB/DsrH"/>
</dbReference>
<dbReference type="InterPro" id="IPR027396">
    <property type="entry name" value="DsrEFH-like"/>
</dbReference>
<keyword evidence="2" id="KW-1185">Reference proteome</keyword>